<feature type="compositionally biased region" description="Low complexity" evidence="2">
    <location>
        <begin position="487"/>
        <end position="497"/>
    </location>
</feature>
<sequence length="832" mass="91007">MSEMDGKYFLGKVWDPKTGELTDEPLRYDSEDLTTHAVVVGMTGSGKTGLCVGLLEEAALNNVPALMIDPKGDLTNLLLHFPDLLPSDFQPWINAAQAKKEGKTEEQAAAETAEMWKNGLAQWGIAPERLRALADSVNFTIYTPGSSSGVPLSVMASLGAPGLAWEGNEEVLGEQISGTVTALLSLTGLKDIDPVQSREHILLSNIVANAWRNGQDLDLGELIMQIQTPPFARLGVLDVNSFFPEKDRAGLAMRLNSMLASPSFQTWMTGEPLDVAALLYTPDGRARHSIFYIAHLSEEERMFFVTLLFANVETWMRGQSGTTSLRALVYFDEIFGYMPPLGNPPSKTVMLRMLKQARAFGVGLVLATQNPVDVDYKGLSNTGTWFIGKLGTEQDKARLLDGLTSAMPGAVDVRELDRLISGIGKRVFLMRNVHEKAPILFQTRWAMNYLAGPLTRTQIPALNALRGVDKAAARPTAQTAPVEVAPAPVRPVAPGTPEASGTLTRPPVPSGVGEYFLPANLTTAEAGERHRYTLDPGAREAGVLYRPALLAQAEVLLTNAKYGLNTSMTWTALIPDPEPGATVRWEDNHNPPVDDRQLDRAPRADARFAPLSGPLADAKQLRTLEADFVDYVVRNGAVNVRANEKLKVYAGPDVDDAAFQAMCDDAADDQMQAELDKVKARFATRLRAAEDKLKREERELAEDEADFKSRKGEEYAKHAETLLSFFGGRRKSLSASLSKRRMADKAKADIEESQQTIADLQEQVGDLQEEMEAAMAEVEAKWDALMADTREIPVAPRKTDVRVRLFGVAWLPHYLVDSAGRALEIPAYAAGE</sequence>
<evidence type="ECO:0000256" key="2">
    <source>
        <dbReference type="SAM" id="MobiDB-lite"/>
    </source>
</evidence>
<dbReference type="OrthoDB" id="9758751at2"/>
<dbReference type="KEGG" id="pbf:CFX0092_A1814"/>
<feature type="region of interest" description="Disordered" evidence="2">
    <location>
        <begin position="487"/>
        <end position="509"/>
    </location>
</feature>
<dbReference type="RefSeq" id="WP_095043143.1">
    <property type="nucleotide sequence ID" value="NZ_LN890655.1"/>
</dbReference>
<gene>
    <name evidence="4" type="ORF">CFX0092_A1814</name>
</gene>
<dbReference type="InterPro" id="IPR002789">
    <property type="entry name" value="HerA_central"/>
</dbReference>
<organism evidence="4 5">
    <name type="scientific">Candidatus Promineifilum breve</name>
    <dbReference type="NCBI Taxonomy" id="1806508"/>
    <lineage>
        <taxon>Bacteria</taxon>
        <taxon>Bacillati</taxon>
        <taxon>Chloroflexota</taxon>
        <taxon>Ardenticatenia</taxon>
        <taxon>Candidatus Promineifilales</taxon>
        <taxon>Candidatus Promineifilaceae</taxon>
        <taxon>Candidatus Promineifilum</taxon>
    </lineage>
</organism>
<dbReference type="InterPro" id="IPR051162">
    <property type="entry name" value="T4SS_component"/>
</dbReference>
<feature type="coiled-coil region" evidence="1">
    <location>
        <begin position="679"/>
        <end position="706"/>
    </location>
</feature>
<dbReference type="InterPro" id="IPR027417">
    <property type="entry name" value="P-loop_NTPase"/>
</dbReference>
<dbReference type="PANTHER" id="PTHR30121">
    <property type="entry name" value="UNCHARACTERIZED PROTEIN YJGR-RELATED"/>
    <property type="match status" value="1"/>
</dbReference>
<evidence type="ECO:0000256" key="1">
    <source>
        <dbReference type="SAM" id="Coils"/>
    </source>
</evidence>
<dbReference type="Pfam" id="PF01935">
    <property type="entry name" value="DUF87"/>
    <property type="match status" value="1"/>
</dbReference>
<feature type="coiled-coil region" evidence="1">
    <location>
        <begin position="743"/>
        <end position="777"/>
    </location>
</feature>
<name>A0A160T293_9CHLR</name>
<dbReference type="AlphaFoldDB" id="A0A160T293"/>
<dbReference type="Proteomes" id="UP000215027">
    <property type="component" value="Chromosome I"/>
</dbReference>
<dbReference type="PANTHER" id="PTHR30121:SF6">
    <property type="entry name" value="SLR6007 PROTEIN"/>
    <property type="match status" value="1"/>
</dbReference>
<dbReference type="SUPFAM" id="SSF52540">
    <property type="entry name" value="P-loop containing nucleoside triphosphate hydrolases"/>
    <property type="match status" value="1"/>
</dbReference>
<dbReference type="EMBL" id="LN890655">
    <property type="protein sequence ID" value="CUS03692.2"/>
    <property type="molecule type" value="Genomic_DNA"/>
</dbReference>
<evidence type="ECO:0000313" key="5">
    <source>
        <dbReference type="Proteomes" id="UP000215027"/>
    </source>
</evidence>
<reference evidence="4" key="1">
    <citation type="submission" date="2016-01" db="EMBL/GenBank/DDBJ databases">
        <authorList>
            <person name="Mcilroy J.S."/>
            <person name="Karst M S."/>
            <person name="Albertsen M."/>
        </authorList>
    </citation>
    <scope>NUCLEOTIDE SEQUENCE</scope>
    <source>
        <strain evidence="4">Cfx-K</strain>
    </source>
</reference>
<keyword evidence="5" id="KW-1185">Reference proteome</keyword>
<keyword evidence="1" id="KW-0175">Coiled coil</keyword>
<accession>A0A160T293</accession>
<dbReference type="Gene3D" id="3.40.50.300">
    <property type="entry name" value="P-loop containing nucleotide triphosphate hydrolases"/>
    <property type="match status" value="2"/>
</dbReference>
<evidence type="ECO:0000313" key="4">
    <source>
        <dbReference type="EMBL" id="CUS03692.2"/>
    </source>
</evidence>
<evidence type="ECO:0000259" key="3">
    <source>
        <dbReference type="Pfam" id="PF01935"/>
    </source>
</evidence>
<proteinExistence type="predicted"/>
<feature type="domain" description="Helicase HerA central" evidence="3">
    <location>
        <begin position="25"/>
        <end position="78"/>
    </location>
</feature>
<protein>
    <recommendedName>
        <fullName evidence="3">Helicase HerA central domain-containing protein</fullName>
    </recommendedName>
</protein>